<organism evidence="1 2">
    <name type="scientific">Araneus ventricosus</name>
    <name type="common">Orbweaver spider</name>
    <name type="synonym">Epeira ventricosa</name>
    <dbReference type="NCBI Taxonomy" id="182803"/>
    <lineage>
        <taxon>Eukaryota</taxon>
        <taxon>Metazoa</taxon>
        <taxon>Ecdysozoa</taxon>
        <taxon>Arthropoda</taxon>
        <taxon>Chelicerata</taxon>
        <taxon>Arachnida</taxon>
        <taxon>Araneae</taxon>
        <taxon>Araneomorphae</taxon>
        <taxon>Entelegynae</taxon>
        <taxon>Araneoidea</taxon>
        <taxon>Araneidae</taxon>
        <taxon>Araneus</taxon>
    </lineage>
</organism>
<evidence type="ECO:0000313" key="1">
    <source>
        <dbReference type="EMBL" id="GBM29786.1"/>
    </source>
</evidence>
<gene>
    <name evidence="1" type="ORF">AVEN_238856_1</name>
</gene>
<evidence type="ECO:0000313" key="2">
    <source>
        <dbReference type="Proteomes" id="UP000499080"/>
    </source>
</evidence>
<reference evidence="1 2" key="1">
    <citation type="journal article" date="2019" name="Sci. Rep.">
        <title>Orb-weaving spider Araneus ventricosus genome elucidates the spidroin gene catalogue.</title>
        <authorList>
            <person name="Kono N."/>
            <person name="Nakamura H."/>
            <person name="Ohtoshi R."/>
            <person name="Moran D.A.P."/>
            <person name="Shinohara A."/>
            <person name="Yoshida Y."/>
            <person name="Fujiwara M."/>
            <person name="Mori M."/>
            <person name="Tomita M."/>
            <person name="Arakawa K."/>
        </authorList>
    </citation>
    <scope>NUCLEOTIDE SEQUENCE [LARGE SCALE GENOMIC DNA]</scope>
</reference>
<proteinExistence type="predicted"/>
<name>A0A4Y2EP56_ARAVE</name>
<dbReference type="AlphaFoldDB" id="A0A4Y2EP56"/>
<comment type="caution">
    <text evidence="1">The sequence shown here is derived from an EMBL/GenBank/DDBJ whole genome shotgun (WGS) entry which is preliminary data.</text>
</comment>
<sequence length="107" mass="12392">MSAKEFISIDDDILTEVPIDSVNDIIQRHTNNDSSDDDDESILIKCNVYVRVCVSAMSRRIYRTYSHEIWHTGSRNDDSMHLEAGILKFNLEFFYLMICVVLGDFSH</sequence>
<dbReference type="Proteomes" id="UP000499080">
    <property type="component" value="Unassembled WGS sequence"/>
</dbReference>
<keyword evidence="2" id="KW-1185">Reference proteome</keyword>
<dbReference type="EMBL" id="BGPR01000644">
    <property type="protein sequence ID" value="GBM29786.1"/>
    <property type="molecule type" value="Genomic_DNA"/>
</dbReference>
<protein>
    <submittedName>
        <fullName evidence="1">Uncharacterized protein</fullName>
    </submittedName>
</protein>
<accession>A0A4Y2EP56</accession>